<dbReference type="Proteomes" id="UP001201980">
    <property type="component" value="Unassembled WGS sequence"/>
</dbReference>
<keyword evidence="3" id="KW-1185">Reference proteome</keyword>
<proteinExistence type="predicted"/>
<evidence type="ECO:0000256" key="1">
    <source>
        <dbReference type="SAM" id="MobiDB-lite"/>
    </source>
</evidence>
<sequence>MDSRKWQDNRSKTKEGTEYDNDYPIKEELFSRRKAKLINCLRILPNAHSIPDNNFVTWRDANGDTNGHLALGILPVNPHPIAAGDFPVGPAEREAGAIAVPGPEQGKVGQFLPVDGDFLVASLGRSATGD</sequence>
<accession>A0AAD5RZ46</accession>
<organism evidence="2 3">
    <name type="scientific">Zalerion maritima</name>
    <dbReference type="NCBI Taxonomy" id="339359"/>
    <lineage>
        <taxon>Eukaryota</taxon>
        <taxon>Fungi</taxon>
        <taxon>Dikarya</taxon>
        <taxon>Ascomycota</taxon>
        <taxon>Pezizomycotina</taxon>
        <taxon>Sordariomycetes</taxon>
        <taxon>Lulworthiomycetidae</taxon>
        <taxon>Lulworthiales</taxon>
        <taxon>Lulworthiaceae</taxon>
        <taxon>Zalerion</taxon>
    </lineage>
</organism>
<feature type="region of interest" description="Disordered" evidence="1">
    <location>
        <begin position="1"/>
        <end position="20"/>
    </location>
</feature>
<name>A0AAD5RZ46_9PEZI</name>
<dbReference type="EMBL" id="JAKWBI020000018">
    <property type="protein sequence ID" value="KAJ2906118.1"/>
    <property type="molecule type" value="Genomic_DNA"/>
</dbReference>
<comment type="caution">
    <text evidence="2">The sequence shown here is derived from an EMBL/GenBank/DDBJ whole genome shotgun (WGS) entry which is preliminary data.</text>
</comment>
<reference evidence="2" key="1">
    <citation type="submission" date="2022-07" db="EMBL/GenBank/DDBJ databases">
        <title>Draft genome sequence of Zalerion maritima ATCC 34329, a (micro)plastics degrading marine fungus.</title>
        <authorList>
            <person name="Paco A."/>
            <person name="Goncalves M.F.M."/>
            <person name="Rocha-Santos T.A.P."/>
            <person name="Alves A."/>
        </authorList>
    </citation>
    <scope>NUCLEOTIDE SEQUENCE</scope>
    <source>
        <strain evidence="2">ATCC 34329</strain>
    </source>
</reference>
<evidence type="ECO:0000313" key="3">
    <source>
        <dbReference type="Proteomes" id="UP001201980"/>
    </source>
</evidence>
<protein>
    <submittedName>
        <fullName evidence="2">Uncharacterized protein</fullName>
    </submittedName>
</protein>
<gene>
    <name evidence="2" type="ORF">MKZ38_002833</name>
</gene>
<dbReference type="AlphaFoldDB" id="A0AAD5RZ46"/>
<evidence type="ECO:0000313" key="2">
    <source>
        <dbReference type="EMBL" id="KAJ2906118.1"/>
    </source>
</evidence>